<evidence type="ECO:0000259" key="2">
    <source>
        <dbReference type="Pfam" id="PF13439"/>
    </source>
</evidence>
<feature type="domain" description="Glycosyltransferase subfamily 4-like N-terminal" evidence="2">
    <location>
        <begin position="356"/>
        <end position="472"/>
    </location>
</feature>
<dbReference type="EMBL" id="JAUQSX010000017">
    <property type="protein sequence ID" value="MDO7849439.1"/>
    <property type="molecule type" value="Genomic_DNA"/>
</dbReference>
<name>A0ABT9AJC6_9BACT</name>
<evidence type="ECO:0000313" key="3">
    <source>
        <dbReference type="EMBL" id="MDO7849439.1"/>
    </source>
</evidence>
<comment type="caution">
    <text evidence="3">The sequence shown here is derived from an EMBL/GenBank/DDBJ whole genome shotgun (WGS) entry which is preliminary data.</text>
</comment>
<dbReference type="SUPFAM" id="SSF53756">
    <property type="entry name" value="UDP-Glycosyltransferase/glycogen phosphorylase"/>
    <property type="match status" value="1"/>
</dbReference>
<gene>
    <name evidence="3" type="ORF">Q5H92_23950</name>
</gene>
<feature type="region of interest" description="Disordered" evidence="1">
    <location>
        <begin position="261"/>
        <end position="297"/>
    </location>
</feature>
<sequence length="489" mass="50012">MTPSDFSVLLLAWDDADPGVAVFGGAALPPTLPLVYHLAAEQAVLAVFPHLPEETAAKPSPEFGAGATSPGVFPPASFPAEHAPARLESAVANDPAAPTETAATEETEASEEAAAESALARDTVGIRRLTVAASGTAPAFTSLLIGLENRTAAAGPADAPADMKAALPGLKAPAAPAIALARSQWPTGAHAPRNLGWSAPAAPYLGTTAPGGPPVVVPVPPLVPAPTVREAADLAQAALSWPAGFSPLAGPVAAQLLAASSEAAEAANEPEATHDSEATEAADATEGPNQEPFTGPQPAVFEETTEEVGAAEANDLSAPEDDLTPDAPAEPAPAAEALPLATAAASAPEAAPEPGRTARTPSLDGLNSRMIQYARQAAQLVQGRSDFGVIYAPSWPAWLAALEIRNSSRRPLVLYAASLAADFARPAERGWLLEVERMTLRRAHLILVPTEHLRQRVRAAYGTDTGEVRVVPADDEAALRAVLHELAAG</sequence>
<feature type="compositionally biased region" description="Acidic residues" evidence="1">
    <location>
        <begin position="103"/>
        <end position="114"/>
    </location>
</feature>
<reference evidence="3" key="1">
    <citation type="submission" date="2023-07" db="EMBL/GenBank/DDBJ databases">
        <authorList>
            <person name="Kim M.K."/>
        </authorList>
    </citation>
    <scope>NUCLEOTIDE SEQUENCE</scope>
    <source>
        <strain evidence="3">M29</strain>
    </source>
</reference>
<evidence type="ECO:0000313" key="4">
    <source>
        <dbReference type="Proteomes" id="UP001167796"/>
    </source>
</evidence>
<dbReference type="Proteomes" id="UP001167796">
    <property type="component" value="Unassembled WGS sequence"/>
</dbReference>
<feature type="region of interest" description="Disordered" evidence="1">
    <location>
        <begin position="57"/>
        <end position="119"/>
    </location>
</feature>
<keyword evidence="4" id="KW-1185">Reference proteome</keyword>
<organism evidence="3 4">
    <name type="scientific">Hymenobacter mellowenesis</name>
    <dbReference type="NCBI Taxonomy" id="3063995"/>
    <lineage>
        <taxon>Bacteria</taxon>
        <taxon>Pseudomonadati</taxon>
        <taxon>Bacteroidota</taxon>
        <taxon>Cytophagia</taxon>
        <taxon>Cytophagales</taxon>
        <taxon>Hymenobacteraceae</taxon>
        <taxon>Hymenobacter</taxon>
    </lineage>
</organism>
<proteinExistence type="predicted"/>
<feature type="compositionally biased region" description="Low complexity" evidence="1">
    <location>
        <begin position="261"/>
        <end position="270"/>
    </location>
</feature>
<dbReference type="RefSeq" id="WP_305014107.1">
    <property type="nucleotide sequence ID" value="NZ_JAUQSX010000017.1"/>
</dbReference>
<accession>A0ABT9AJC6</accession>
<protein>
    <submittedName>
        <fullName evidence="3">Glycosyltransferase family 4 protein</fullName>
    </submittedName>
</protein>
<feature type="compositionally biased region" description="Low complexity" evidence="1">
    <location>
        <begin position="340"/>
        <end position="354"/>
    </location>
</feature>
<dbReference type="Pfam" id="PF13439">
    <property type="entry name" value="Glyco_transf_4"/>
    <property type="match status" value="1"/>
</dbReference>
<dbReference type="InterPro" id="IPR028098">
    <property type="entry name" value="Glyco_trans_4-like_N"/>
</dbReference>
<feature type="region of interest" description="Disordered" evidence="1">
    <location>
        <begin position="340"/>
        <end position="363"/>
    </location>
</feature>
<evidence type="ECO:0000256" key="1">
    <source>
        <dbReference type="SAM" id="MobiDB-lite"/>
    </source>
</evidence>
<dbReference type="Gene3D" id="3.40.50.2000">
    <property type="entry name" value="Glycogen Phosphorylase B"/>
    <property type="match status" value="1"/>
</dbReference>